<dbReference type="Pfam" id="PF13409">
    <property type="entry name" value="GST_N_2"/>
    <property type="match status" value="1"/>
</dbReference>
<dbReference type="PANTHER" id="PTHR43968:SF6">
    <property type="entry name" value="GLUTATHIONE S-TRANSFERASE OMEGA"/>
    <property type="match status" value="1"/>
</dbReference>
<dbReference type="AlphaFoldDB" id="A0A420WHD1"/>
<dbReference type="InterPro" id="IPR004045">
    <property type="entry name" value="Glutathione_S-Trfase_N"/>
</dbReference>
<name>A0A420WHD1_9PROT</name>
<accession>A0A420WHD1</accession>
<dbReference type="Gene3D" id="1.20.1050.10">
    <property type="match status" value="1"/>
</dbReference>
<dbReference type="InterPro" id="IPR036282">
    <property type="entry name" value="Glutathione-S-Trfase_C_sf"/>
</dbReference>
<evidence type="ECO:0000313" key="3">
    <source>
        <dbReference type="Proteomes" id="UP000277424"/>
    </source>
</evidence>
<dbReference type="CDD" id="cd03049">
    <property type="entry name" value="GST_N_3"/>
    <property type="match status" value="1"/>
</dbReference>
<dbReference type="InterPro" id="IPR050983">
    <property type="entry name" value="GST_Omega/HSP26"/>
</dbReference>
<gene>
    <name evidence="2" type="ORF">BCL74_2349</name>
</gene>
<dbReference type="Pfam" id="PF13410">
    <property type="entry name" value="GST_C_2"/>
    <property type="match status" value="1"/>
</dbReference>
<dbReference type="Gene3D" id="3.40.30.10">
    <property type="entry name" value="Glutaredoxin"/>
    <property type="match status" value="1"/>
</dbReference>
<dbReference type="RefSeq" id="WP_121220159.1">
    <property type="nucleotide sequence ID" value="NZ_RBIG01000002.1"/>
</dbReference>
<organism evidence="2 3">
    <name type="scientific">Oceanibaculum indicum</name>
    <dbReference type="NCBI Taxonomy" id="526216"/>
    <lineage>
        <taxon>Bacteria</taxon>
        <taxon>Pseudomonadati</taxon>
        <taxon>Pseudomonadota</taxon>
        <taxon>Alphaproteobacteria</taxon>
        <taxon>Rhodospirillales</taxon>
        <taxon>Oceanibaculaceae</taxon>
        <taxon>Oceanibaculum</taxon>
    </lineage>
</organism>
<dbReference type="SUPFAM" id="SSF47616">
    <property type="entry name" value="GST C-terminal domain-like"/>
    <property type="match status" value="1"/>
</dbReference>
<evidence type="ECO:0000259" key="1">
    <source>
        <dbReference type="PROSITE" id="PS50404"/>
    </source>
</evidence>
<dbReference type="SUPFAM" id="SSF52833">
    <property type="entry name" value="Thioredoxin-like"/>
    <property type="match status" value="1"/>
</dbReference>
<proteinExistence type="predicted"/>
<reference evidence="2 3" key="1">
    <citation type="submission" date="2018-10" db="EMBL/GenBank/DDBJ databases">
        <title>Comparative analysis of microorganisms from saline springs in Andes Mountain Range, Colombia.</title>
        <authorList>
            <person name="Rubin E."/>
        </authorList>
    </citation>
    <scope>NUCLEOTIDE SEQUENCE [LARGE SCALE GENOMIC DNA]</scope>
    <source>
        <strain evidence="2 3">USBA 36</strain>
    </source>
</reference>
<keyword evidence="2" id="KW-0808">Transferase</keyword>
<protein>
    <submittedName>
        <fullName evidence="2">Glutathione S-transferase</fullName>
    </submittedName>
</protein>
<dbReference type="EMBL" id="RBIG01000002">
    <property type="protein sequence ID" value="RKQ70401.1"/>
    <property type="molecule type" value="Genomic_DNA"/>
</dbReference>
<dbReference type="InterPro" id="IPR036249">
    <property type="entry name" value="Thioredoxin-like_sf"/>
</dbReference>
<dbReference type="GO" id="GO:0005737">
    <property type="term" value="C:cytoplasm"/>
    <property type="evidence" value="ECO:0007669"/>
    <property type="project" value="TreeGrafter"/>
</dbReference>
<dbReference type="OrthoDB" id="9795329at2"/>
<dbReference type="PANTHER" id="PTHR43968">
    <property type="match status" value="1"/>
</dbReference>
<dbReference type="PROSITE" id="PS50404">
    <property type="entry name" value="GST_NTER"/>
    <property type="match status" value="1"/>
</dbReference>
<dbReference type="CDD" id="cd03205">
    <property type="entry name" value="GST_C_6"/>
    <property type="match status" value="1"/>
</dbReference>
<evidence type="ECO:0000313" key="2">
    <source>
        <dbReference type="EMBL" id="RKQ70401.1"/>
    </source>
</evidence>
<feature type="domain" description="GST N-terminal" evidence="1">
    <location>
        <begin position="1"/>
        <end position="82"/>
    </location>
</feature>
<dbReference type="GO" id="GO:0016740">
    <property type="term" value="F:transferase activity"/>
    <property type="evidence" value="ECO:0007669"/>
    <property type="project" value="UniProtKB-KW"/>
</dbReference>
<comment type="caution">
    <text evidence="2">The sequence shown here is derived from an EMBL/GenBank/DDBJ whole genome shotgun (WGS) entry which is preliminary data.</text>
</comment>
<sequence length="203" mass="22458">MKLRYSPTSPYVRKVMVLAIEAGIDGKIEKDKTAASPVERNESLYADNPIGKVPSLTTDDGMTLFDSPVICEYLDAEHAGGKFFPAKGKARWVALRQHAIADGLLDAALLARYEGFMRPQELRWDAWHDGQKGKVKSALDMLEKEAADLAGPITIGQIAVGCALGYLDFRYEADKWREGRPNLAKWYEGFAARPSMQATVPPK</sequence>
<dbReference type="Proteomes" id="UP000277424">
    <property type="component" value="Unassembled WGS sequence"/>
</dbReference>